<accession>A0A1X9NDU5</accession>
<evidence type="ECO:0000256" key="1">
    <source>
        <dbReference type="SAM" id="Phobius"/>
    </source>
</evidence>
<dbReference type="AlphaFoldDB" id="A0A1X9NDU5"/>
<protein>
    <submittedName>
        <fullName evidence="2">Uncharacterized protein</fullName>
    </submittedName>
</protein>
<name>A0A1X9NDU5_9GAMM</name>
<sequence>MTQPIAAALIALLFCVSMLTYLLRYRNTDNEVYSPMAAWNRAINYFCLAYLMGWYFGVWDMVLNNPVATAEHMELDQWWYWVVGVFAWILFSYWGVWARFTIRFDRKLDLLPQIVFGILWGTASGQVFLAWWNIATAVGGGEWATWQVYAFVYAALTFWQWFLMDMFWDIYISPEHDTLFSIGLKVAVTHVPNITITLWFFALYENALIFIALQTLALTGACIMMRMPAPWSKEQHLLARKIPSVFFGLPRCGGYVSPDPENDAYLRAAHLPR</sequence>
<dbReference type="EMBL" id="CP019343">
    <property type="protein sequence ID" value="ARN74592.1"/>
    <property type="molecule type" value="Genomic_DNA"/>
</dbReference>
<dbReference type="RefSeq" id="WP_085758739.1">
    <property type="nucleotide sequence ID" value="NZ_CP019343.1"/>
</dbReference>
<dbReference type="Proteomes" id="UP000193450">
    <property type="component" value="Chromosome"/>
</dbReference>
<keyword evidence="3" id="KW-1185">Reference proteome</keyword>
<organism evidence="2 3">
    <name type="scientific">Oceanicoccus sagamiensis</name>
    <dbReference type="NCBI Taxonomy" id="716816"/>
    <lineage>
        <taxon>Bacteria</taxon>
        <taxon>Pseudomonadati</taxon>
        <taxon>Pseudomonadota</taxon>
        <taxon>Gammaproteobacteria</taxon>
        <taxon>Cellvibrionales</taxon>
        <taxon>Spongiibacteraceae</taxon>
        <taxon>Oceanicoccus</taxon>
    </lineage>
</organism>
<dbReference type="KEGG" id="osg:BST96_10945"/>
<feature type="transmembrane region" description="Helical" evidence="1">
    <location>
        <begin position="37"/>
        <end position="58"/>
    </location>
</feature>
<feature type="transmembrane region" description="Helical" evidence="1">
    <location>
        <begin position="78"/>
        <end position="98"/>
    </location>
</feature>
<dbReference type="OrthoDB" id="5733558at2"/>
<reference evidence="2 3" key="1">
    <citation type="submission" date="2016-11" db="EMBL/GenBank/DDBJ databases">
        <title>Trade-off between light-utilization and light-protection in marine flavobacteria.</title>
        <authorList>
            <person name="Kumagai Y."/>
        </authorList>
    </citation>
    <scope>NUCLEOTIDE SEQUENCE [LARGE SCALE GENOMIC DNA]</scope>
    <source>
        <strain evidence="2 3">NBRC 107125</strain>
    </source>
</reference>
<gene>
    <name evidence="2" type="ORF">BST96_10945</name>
</gene>
<dbReference type="STRING" id="716816.BST96_10945"/>
<proteinExistence type="predicted"/>
<feature type="transmembrane region" description="Helical" evidence="1">
    <location>
        <begin position="110"/>
        <end position="134"/>
    </location>
</feature>
<evidence type="ECO:0000313" key="2">
    <source>
        <dbReference type="EMBL" id="ARN74592.1"/>
    </source>
</evidence>
<keyword evidence="1" id="KW-0472">Membrane</keyword>
<feature type="transmembrane region" description="Helical" evidence="1">
    <location>
        <begin position="207"/>
        <end position="225"/>
    </location>
</feature>
<feature type="transmembrane region" description="Helical" evidence="1">
    <location>
        <begin position="146"/>
        <end position="167"/>
    </location>
</feature>
<keyword evidence="1" id="KW-0812">Transmembrane</keyword>
<feature type="transmembrane region" description="Helical" evidence="1">
    <location>
        <begin position="6"/>
        <end position="25"/>
    </location>
</feature>
<keyword evidence="1" id="KW-1133">Transmembrane helix</keyword>
<evidence type="ECO:0000313" key="3">
    <source>
        <dbReference type="Proteomes" id="UP000193450"/>
    </source>
</evidence>